<dbReference type="NCBIfam" id="TIGR03301">
    <property type="entry name" value="PhnW-AepZ"/>
    <property type="match status" value="1"/>
</dbReference>
<evidence type="ECO:0000256" key="10">
    <source>
        <dbReference type="PIRSR" id="PIRSR000524-50"/>
    </source>
</evidence>
<keyword evidence="13" id="KW-1185">Reference proteome</keyword>
<keyword evidence="2 12" id="KW-0032">Aminotransferase</keyword>
<dbReference type="GO" id="GO:0019700">
    <property type="term" value="P:organic phosphonate catabolic process"/>
    <property type="evidence" value="ECO:0007669"/>
    <property type="project" value="UniProtKB-UniRule"/>
</dbReference>
<evidence type="ECO:0000256" key="4">
    <source>
        <dbReference type="ARBA" id="ARBA00022898"/>
    </source>
</evidence>
<evidence type="ECO:0000256" key="7">
    <source>
        <dbReference type="ARBA" id="ARBA00049460"/>
    </source>
</evidence>
<proteinExistence type="inferred from homology"/>
<dbReference type="Proteomes" id="UP000316855">
    <property type="component" value="Chromosome"/>
</dbReference>
<dbReference type="InterPro" id="IPR000192">
    <property type="entry name" value="Aminotrans_V_dom"/>
</dbReference>
<feature type="modified residue" description="N6-(pyridoxal phosphate)lysine" evidence="10">
    <location>
        <position position="194"/>
    </location>
</feature>
<gene>
    <name evidence="12" type="primary">phnW</name>
    <name evidence="12" type="ORF">Pan161_01650</name>
</gene>
<dbReference type="AlphaFoldDB" id="A0A517V6B8"/>
<organism evidence="12 13">
    <name type="scientific">Gimesia algae</name>
    <dbReference type="NCBI Taxonomy" id="2527971"/>
    <lineage>
        <taxon>Bacteria</taxon>
        <taxon>Pseudomonadati</taxon>
        <taxon>Planctomycetota</taxon>
        <taxon>Planctomycetia</taxon>
        <taxon>Planctomycetales</taxon>
        <taxon>Planctomycetaceae</taxon>
        <taxon>Gimesia</taxon>
    </lineage>
</organism>
<reference evidence="12 13" key="1">
    <citation type="submission" date="2019-02" db="EMBL/GenBank/DDBJ databases">
        <title>Deep-cultivation of Planctomycetes and their phenomic and genomic characterization uncovers novel biology.</title>
        <authorList>
            <person name="Wiegand S."/>
            <person name="Jogler M."/>
            <person name="Boedeker C."/>
            <person name="Pinto D."/>
            <person name="Vollmers J."/>
            <person name="Rivas-Marin E."/>
            <person name="Kohn T."/>
            <person name="Peeters S.H."/>
            <person name="Heuer A."/>
            <person name="Rast P."/>
            <person name="Oberbeckmann S."/>
            <person name="Bunk B."/>
            <person name="Jeske O."/>
            <person name="Meyerdierks A."/>
            <person name="Storesund J.E."/>
            <person name="Kallscheuer N."/>
            <person name="Luecker S."/>
            <person name="Lage O.M."/>
            <person name="Pohl T."/>
            <person name="Merkel B.J."/>
            <person name="Hornburger P."/>
            <person name="Mueller R.-W."/>
            <person name="Bruemmer F."/>
            <person name="Labrenz M."/>
            <person name="Spormann A.M."/>
            <person name="Op den Camp H."/>
            <person name="Overmann J."/>
            <person name="Amann R."/>
            <person name="Jetten M.S.M."/>
            <person name="Mascher T."/>
            <person name="Medema M.H."/>
            <person name="Devos D.P."/>
            <person name="Kaster A.-K."/>
            <person name="Ovreas L."/>
            <person name="Rohde M."/>
            <person name="Galperin M.Y."/>
            <person name="Jogler C."/>
        </authorList>
    </citation>
    <scope>NUCLEOTIDE SEQUENCE [LARGE SCALE GENOMIC DNA]</scope>
    <source>
        <strain evidence="12 13">Pan161</strain>
    </source>
</reference>
<dbReference type="InterPro" id="IPR012703">
    <property type="entry name" value="NH2EtPonate_pyrv_transaminase"/>
</dbReference>
<dbReference type="EMBL" id="CP036343">
    <property type="protein sequence ID" value="QDT88549.1"/>
    <property type="molecule type" value="Genomic_DNA"/>
</dbReference>
<evidence type="ECO:0000256" key="1">
    <source>
        <dbReference type="ARBA" id="ARBA00001933"/>
    </source>
</evidence>
<dbReference type="HAMAP" id="MF_01376">
    <property type="entry name" value="PhnW_aminotrans_5"/>
    <property type="match status" value="1"/>
</dbReference>
<keyword evidence="5 12" id="KW-0670">Pyruvate</keyword>
<evidence type="ECO:0000256" key="8">
    <source>
        <dbReference type="NCBIfam" id="TIGR02326"/>
    </source>
</evidence>
<dbReference type="InterPro" id="IPR015421">
    <property type="entry name" value="PyrdxlP-dep_Trfase_major"/>
</dbReference>
<evidence type="ECO:0000313" key="12">
    <source>
        <dbReference type="EMBL" id="QDT88549.1"/>
    </source>
</evidence>
<sequence length="376" mass="41949">MDADIPYLLLTPGPLTTTRSVREAMLADYSTWDVDYNQRVMEIRERLVRLATDSDDYTAVLMQGSGTFSVEATIGSVIPPDGKLLVISNGAYGSRIAQIARCLKIPLQELSFSETEPPDLLQIRATLGADSDITHVAMVHCETTTGMINAAQEVGKLAHAAGKDYILDAMSSFGGIPISMEDFHVDYLISSANKCIQGVPGFGFVIANQQKLEQTKGLARSLSLDLYDQWYEMEHKGGKWRYTSPTHVVNAFLQALEELDEEGGVSARHARYLENQSTLVTEMQKRGLQPLLPRELQSPIITSFYYPECPAFQFNQFYDELKQRRYVIYPGKISQADTFRIGNIGHVYPADIIDLVEQIEQTLNGMGVRVENPSIH</sequence>
<dbReference type="PANTHER" id="PTHR42778:SF1">
    <property type="entry name" value="2-AMINOETHYLPHOSPHONATE--PYRUVATE TRANSAMINASE"/>
    <property type="match status" value="1"/>
</dbReference>
<name>A0A517V6B8_9PLAN</name>
<dbReference type="NCBIfam" id="TIGR02326">
    <property type="entry name" value="transamin_PhnW"/>
    <property type="match status" value="1"/>
</dbReference>
<evidence type="ECO:0000256" key="9">
    <source>
        <dbReference type="PIRSR" id="PIRSR000524-1"/>
    </source>
</evidence>
<dbReference type="SUPFAM" id="SSF53383">
    <property type="entry name" value="PLP-dependent transferases"/>
    <property type="match status" value="1"/>
</dbReference>
<feature type="binding site" evidence="9">
    <location>
        <position position="340"/>
    </location>
    <ligand>
        <name>substrate</name>
    </ligand>
</feature>
<evidence type="ECO:0000256" key="5">
    <source>
        <dbReference type="ARBA" id="ARBA00023317"/>
    </source>
</evidence>
<dbReference type="Gene3D" id="3.40.640.10">
    <property type="entry name" value="Type I PLP-dependent aspartate aminotransferase-like (Major domain)"/>
    <property type="match status" value="1"/>
</dbReference>
<dbReference type="GO" id="GO:0047304">
    <property type="term" value="F:2-aminoethylphosphonate-pyruvate transaminase activity"/>
    <property type="evidence" value="ECO:0007669"/>
    <property type="project" value="UniProtKB-UniRule"/>
</dbReference>
<dbReference type="EC" id="2.6.1.37" evidence="6 8"/>
<comment type="cofactor">
    <cofactor evidence="1 10">
        <name>pyridoxal 5'-phosphate</name>
        <dbReference type="ChEBI" id="CHEBI:597326"/>
    </cofactor>
</comment>
<dbReference type="InterPro" id="IPR015422">
    <property type="entry name" value="PyrdxlP-dep_Trfase_small"/>
</dbReference>
<evidence type="ECO:0000256" key="2">
    <source>
        <dbReference type="ARBA" id="ARBA00022576"/>
    </source>
</evidence>
<evidence type="ECO:0000256" key="3">
    <source>
        <dbReference type="ARBA" id="ARBA00022679"/>
    </source>
</evidence>
<comment type="catalytic activity">
    <reaction evidence="7">
        <text>(2-aminoethyl)phosphonate + pyruvate = phosphonoacetaldehyde + L-alanine</text>
        <dbReference type="Rhea" id="RHEA:17021"/>
        <dbReference type="ChEBI" id="CHEBI:15361"/>
        <dbReference type="ChEBI" id="CHEBI:57418"/>
        <dbReference type="ChEBI" id="CHEBI:57972"/>
        <dbReference type="ChEBI" id="CHEBI:58383"/>
        <dbReference type="EC" id="2.6.1.37"/>
    </reaction>
</comment>
<keyword evidence="4 10" id="KW-0663">Pyridoxal phosphate</keyword>
<dbReference type="KEGG" id="gax:Pan161_01650"/>
<evidence type="ECO:0000313" key="13">
    <source>
        <dbReference type="Proteomes" id="UP000316855"/>
    </source>
</evidence>
<evidence type="ECO:0000256" key="6">
    <source>
        <dbReference type="ARBA" id="ARBA00044521"/>
    </source>
</evidence>
<accession>A0A517V6B8</accession>
<dbReference type="PANTHER" id="PTHR42778">
    <property type="entry name" value="2-AMINOETHYLPHOSPHONATE--PYRUVATE TRANSAMINASE"/>
    <property type="match status" value="1"/>
</dbReference>
<dbReference type="RefSeq" id="WP_145223722.1">
    <property type="nucleotide sequence ID" value="NZ_CP036343.1"/>
</dbReference>
<keyword evidence="3 12" id="KW-0808">Transferase</keyword>
<dbReference type="Gene3D" id="3.90.1150.10">
    <property type="entry name" value="Aspartate Aminotransferase, domain 1"/>
    <property type="match status" value="1"/>
</dbReference>
<dbReference type="InterPro" id="IPR015424">
    <property type="entry name" value="PyrdxlP-dep_Trfase"/>
</dbReference>
<dbReference type="OrthoDB" id="389074at2"/>
<dbReference type="Pfam" id="PF00266">
    <property type="entry name" value="Aminotran_5"/>
    <property type="match status" value="1"/>
</dbReference>
<dbReference type="InterPro" id="IPR024169">
    <property type="entry name" value="SP_NH2Trfase/AEP_transaminase"/>
</dbReference>
<feature type="domain" description="Aminotransferase class V" evidence="11">
    <location>
        <begin position="35"/>
        <end position="307"/>
    </location>
</feature>
<evidence type="ECO:0000259" key="11">
    <source>
        <dbReference type="Pfam" id="PF00266"/>
    </source>
</evidence>
<protein>
    <recommendedName>
        <fullName evidence="6 8">2-aminoethylphosphonate--pyruvate transaminase</fullName>
        <ecNumber evidence="6 8">2.6.1.37</ecNumber>
    </recommendedName>
</protein>
<dbReference type="PIRSF" id="PIRSF000524">
    <property type="entry name" value="SPT"/>
    <property type="match status" value="1"/>
</dbReference>
<dbReference type="NCBIfam" id="NF010006">
    <property type="entry name" value="PRK13479.1"/>
    <property type="match status" value="1"/>
</dbReference>